<comment type="caution">
    <text evidence="2">The sequence shown here is derived from an EMBL/GenBank/DDBJ whole genome shotgun (WGS) entry which is preliminary data.</text>
</comment>
<dbReference type="AlphaFoldDB" id="A0A9D4FJA1"/>
<evidence type="ECO:0000256" key="1">
    <source>
        <dbReference type="SAM" id="MobiDB-lite"/>
    </source>
</evidence>
<dbReference type="Proteomes" id="UP000828390">
    <property type="component" value="Unassembled WGS sequence"/>
</dbReference>
<organism evidence="2 3">
    <name type="scientific">Dreissena polymorpha</name>
    <name type="common">Zebra mussel</name>
    <name type="synonym">Mytilus polymorpha</name>
    <dbReference type="NCBI Taxonomy" id="45954"/>
    <lineage>
        <taxon>Eukaryota</taxon>
        <taxon>Metazoa</taxon>
        <taxon>Spiralia</taxon>
        <taxon>Lophotrochozoa</taxon>
        <taxon>Mollusca</taxon>
        <taxon>Bivalvia</taxon>
        <taxon>Autobranchia</taxon>
        <taxon>Heteroconchia</taxon>
        <taxon>Euheterodonta</taxon>
        <taxon>Imparidentia</taxon>
        <taxon>Neoheterodontei</taxon>
        <taxon>Myida</taxon>
        <taxon>Dreissenoidea</taxon>
        <taxon>Dreissenidae</taxon>
        <taxon>Dreissena</taxon>
    </lineage>
</organism>
<evidence type="ECO:0000313" key="3">
    <source>
        <dbReference type="Proteomes" id="UP000828390"/>
    </source>
</evidence>
<reference evidence="2" key="2">
    <citation type="submission" date="2020-11" db="EMBL/GenBank/DDBJ databases">
        <authorList>
            <person name="McCartney M.A."/>
            <person name="Auch B."/>
            <person name="Kono T."/>
            <person name="Mallez S."/>
            <person name="Becker A."/>
            <person name="Gohl D.M."/>
            <person name="Silverstein K.A.T."/>
            <person name="Koren S."/>
            <person name="Bechman K.B."/>
            <person name="Herman A."/>
            <person name="Abrahante J.E."/>
            <person name="Garbe J."/>
        </authorList>
    </citation>
    <scope>NUCLEOTIDE SEQUENCE</scope>
    <source>
        <strain evidence="2">Duluth1</strain>
        <tissue evidence="2">Whole animal</tissue>
    </source>
</reference>
<feature type="compositionally biased region" description="Polar residues" evidence="1">
    <location>
        <begin position="19"/>
        <end position="28"/>
    </location>
</feature>
<protein>
    <submittedName>
        <fullName evidence="2">Uncharacterized protein</fullName>
    </submittedName>
</protein>
<gene>
    <name evidence="2" type="ORF">DPMN_150407</name>
</gene>
<feature type="compositionally biased region" description="Basic and acidic residues" evidence="1">
    <location>
        <begin position="1"/>
        <end position="18"/>
    </location>
</feature>
<sequence>MRKMEARFGSKEIPETSRAKFQQATQQPGELLEDWADRVLTLATPAFRNLPDQFGQREVVAKLWQGCIDREAGKHACFERPRSIQHAVHLIRHYQYVSQVVDGKKARKYDQK</sequence>
<evidence type="ECO:0000313" key="2">
    <source>
        <dbReference type="EMBL" id="KAH3796832.1"/>
    </source>
</evidence>
<accession>A0A9D4FJA1</accession>
<feature type="region of interest" description="Disordered" evidence="1">
    <location>
        <begin position="1"/>
        <end position="28"/>
    </location>
</feature>
<keyword evidence="3" id="KW-1185">Reference proteome</keyword>
<name>A0A9D4FJA1_DREPO</name>
<proteinExistence type="predicted"/>
<dbReference type="EMBL" id="JAIWYP010000007">
    <property type="protein sequence ID" value="KAH3796832.1"/>
    <property type="molecule type" value="Genomic_DNA"/>
</dbReference>
<reference evidence="2" key="1">
    <citation type="journal article" date="2019" name="bioRxiv">
        <title>The Genome of the Zebra Mussel, Dreissena polymorpha: A Resource for Invasive Species Research.</title>
        <authorList>
            <person name="McCartney M.A."/>
            <person name="Auch B."/>
            <person name="Kono T."/>
            <person name="Mallez S."/>
            <person name="Zhang Y."/>
            <person name="Obille A."/>
            <person name="Becker A."/>
            <person name="Abrahante J.E."/>
            <person name="Garbe J."/>
            <person name="Badalamenti J.P."/>
            <person name="Herman A."/>
            <person name="Mangelson H."/>
            <person name="Liachko I."/>
            <person name="Sullivan S."/>
            <person name="Sone E.D."/>
            <person name="Koren S."/>
            <person name="Silverstein K.A.T."/>
            <person name="Beckman K.B."/>
            <person name="Gohl D.M."/>
        </authorList>
    </citation>
    <scope>NUCLEOTIDE SEQUENCE</scope>
    <source>
        <strain evidence="2">Duluth1</strain>
        <tissue evidence="2">Whole animal</tissue>
    </source>
</reference>